<dbReference type="EMBL" id="CP030104">
    <property type="protein sequence ID" value="AWX44507.1"/>
    <property type="molecule type" value="Genomic_DNA"/>
</dbReference>
<dbReference type="Gene3D" id="2.60.40.10">
    <property type="entry name" value="Immunoglobulins"/>
    <property type="match status" value="2"/>
</dbReference>
<dbReference type="KEGG" id="spon:HME9304_01510"/>
<evidence type="ECO:0000313" key="3">
    <source>
        <dbReference type="Proteomes" id="UP000248536"/>
    </source>
</evidence>
<reference evidence="2 3" key="1">
    <citation type="submission" date="2018-06" db="EMBL/GenBank/DDBJ databases">
        <title>Spongiibacterium sp. HME9304 Genome sequencing and assembly.</title>
        <authorList>
            <person name="Kang H."/>
            <person name="Kim H."/>
            <person name="Joh K."/>
        </authorList>
    </citation>
    <scope>NUCLEOTIDE SEQUENCE [LARGE SCALE GENOMIC DNA]</scope>
    <source>
        <strain evidence="2 3">HME9304</strain>
    </source>
</reference>
<dbReference type="Pfam" id="PF13585">
    <property type="entry name" value="CHU_C"/>
    <property type="match status" value="1"/>
</dbReference>
<protein>
    <recommendedName>
        <fullName evidence="4">Gliding motility-associated C-terminal domain-containing protein</fullName>
    </recommendedName>
</protein>
<gene>
    <name evidence="2" type="ORF">HME9304_01510</name>
</gene>
<dbReference type="SUPFAM" id="SSF48726">
    <property type="entry name" value="Immunoglobulin"/>
    <property type="match status" value="1"/>
</dbReference>
<accession>A0A2Z4LT98</accession>
<organism evidence="2 3">
    <name type="scientific">Flagellimonas maritima</name>
    <dbReference type="NCBI Taxonomy" id="1383885"/>
    <lineage>
        <taxon>Bacteria</taxon>
        <taxon>Pseudomonadati</taxon>
        <taxon>Bacteroidota</taxon>
        <taxon>Flavobacteriia</taxon>
        <taxon>Flavobacteriales</taxon>
        <taxon>Flavobacteriaceae</taxon>
        <taxon>Flagellimonas</taxon>
    </lineage>
</organism>
<dbReference type="InterPro" id="IPR036179">
    <property type="entry name" value="Ig-like_dom_sf"/>
</dbReference>
<feature type="chain" id="PRO_5016354431" description="Gliding motility-associated C-terminal domain-containing protein" evidence="1">
    <location>
        <begin position="28"/>
        <end position="744"/>
    </location>
</feature>
<evidence type="ECO:0008006" key="4">
    <source>
        <dbReference type="Google" id="ProtNLM"/>
    </source>
</evidence>
<name>A0A2Z4LT98_9FLAO</name>
<feature type="signal peptide" evidence="1">
    <location>
        <begin position="1"/>
        <end position="27"/>
    </location>
</feature>
<dbReference type="AlphaFoldDB" id="A0A2Z4LT98"/>
<evidence type="ECO:0000256" key="1">
    <source>
        <dbReference type="SAM" id="SignalP"/>
    </source>
</evidence>
<keyword evidence="1" id="KW-0732">Signal</keyword>
<dbReference type="RefSeq" id="WP_112377977.1">
    <property type="nucleotide sequence ID" value="NZ_CP030104.1"/>
</dbReference>
<dbReference type="Proteomes" id="UP000248536">
    <property type="component" value="Chromosome"/>
</dbReference>
<keyword evidence="3" id="KW-1185">Reference proteome</keyword>
<proteinExistence type="predicted"/>
<dbReference type="OrthoDB" id="678019at2"/>
<dbReference type="InterPro" id="IPR013783">
    <property type="entry name" value="Ig-like_fold"/>
</dbReference>
<sequence length="744" mass="80486">MKTIGSRYSIHIIAFALLSLLANTVHAQGLNQPTTVWTAACASAGFNEYAVSFKWTPPLVDSNNEFILELSDSNGNFGSPRELSRVSDKNTTFNFDFLFSVPTDINGEGFKLRVRSTSPAKTSPATEAYPMYYIDFNSPLLISQDGNGTIPPGGALEICGGGAVTLSPHNVPNADNHSYNWYRSGTLLSEKSSEITVSSTGMYYVELDYGTVCSGSANTLSNTIEISNGSSQGIAIDGSKDVELCSGDPYVLQANITGAGLTYTWFKDGAIISGPTVNGDNYTVDSSVTGYEGSYEVEIDGSGVCRERSSSVTIRNKGGFEVTRQNVGDIVLLPSRTEILSVTTTADAPEYQWYKDGSPITDADESSITINDIGVYFARVTETAASSCSATPIDSEKTTVVSPDSFEFVVDYASSYNSCQNTEVTLSLATINAISGSGVKTDVTTDLSSSFTYQWNKDGSAFDGETSKTITVSDFDENGTYSLNGSLNTFNASSNNLSVKLATGESVQITSNGTVLCEGADPIVFNSSESLGDEVFEWVKDGQVIDTTTEDFIATQVGVYQLIINTNDCPIVSNEITVRAFDESLLALDKPNDIIIIEGETETVTASGAESYQWFDASNTLLGTQDFYNFEQEGEYLLVANFGNCTINRVVTVTFRDTFAIPNVITANGDGINDLWVLPNTYSRDQNVLVNIYNERGEEIFSQTNYENNWPQSTTMFNKPNAIFYYKITRGGQSLKQGTITVIK</sequence>
<evidence type="ECO:0000313" key="2">
    <source>
        <dbReference type="EMBL" id="AWX44507.1"/>
    </source>
</evidence>